<keyword evidence="3" id="KW-0677">Repeat</keyword>
<dbReference type="GO" id="GO:0043130">
    <property type="term" value="F:ubiquitin binding"/>
    <property type="evidence" value="ECO:0007669"/>
    <property type="project" value="TreeGrafter"/>
</dbReference>
<evidence type="ECO:0000313" key="7">
    <source>
        <dbReference type="EMBL" id="CAE6921480.1"/>
    </source>
</evidence>
<evidence type="ECO:0000259" key="5">
    <source>
        <dbReference type="PROSITE" id="PS50030"/>
    </source>
</evidence>
<dbReference type="Gene3D" id="2.130.10.10">
    <property type="entry name" value="YVTN repeat-like/Quinoprotein amine dehydrogenase"/>
    <property type="match status" value="2"/>
</dbReference>
<dbReference type="InterPro" id="IPR036322">
    <property type="entry name" value="WD40_repeat_dom_sf"/>
</dbReference>
<dbReference type="Pfam" id="PF00400">
    <property type="entry name" value="WD40"/>
    <property type="match status" value="5"/>
</dbReference>
<dbReference type="AlphaFoldDB" id="A0A812GH34"/>
<evidence type="ECO:0000313" key="8">
    <source>
        <dbReference type="Proteomes" id="UP000604046"/>
    </source>
</evidence>
<gene>
    <name evidence="7" type="primary">lub1</name>
    <name evidence="7" type="ORF">SNAT2548_LOCUS478</name>
</gene>
<comment type="caution">
    <text evidence="7">The sequence shown here is derived from an EMBL/GenBank/DDBJ whole genome shotgun (WGS) entry which is preliminary data.</text>
</comment>
<dbReference type="SUPFAM" id="SSF46934">
    <property type="entry name" value="UBA-like"/>
    <property type="match status" value="1"/>
</dbReference>
<keyword evidence="2 4" id="KW-0853">WD repeat</keyword>
<dbReference type="InterPro" id="IPR018997">
    <property type="entry name" value="PUB_domain"/>
</dbReference>
<dbReference type="SMART" id="SM00580">
    <property type="entry name" value="PUG"/>
    <property type="match status" value="1"/>
</dbReference>
<keyword evidence="1" id="KW-0963">Cytoplasm</keyword>
<dbReference type="EMBL" id="CAJNDS010000024">
    <property type="protein sequence ID" value="CAE6921480.1"/>
    <property type="molecule type" value="Genomic_DNA"/>
</dbReference>
<evidence type="ECO:0000256" key="1">
    <source>
        <dbReference type="ARBA" id="ARBA00022490"/>
    </source>
</evidence>
<dbReference type="InterPro" id="IPR009060">
    <property type="entry name" value="UBA-like_sf"/>
</dbReference>
<accession>A0A812GH34</accession>
<evidence type="ECO:0000256" key="4">
    <source>
        <dbReference type="PROSITE-ProRule" id="PRU00221"/>
    </source>
</evidence>
<dbReference type="PRINTS" id="PR00320">
    <property type="entry name" value="GPROTEINBRPT"/>
</dbReference>
<dbReference type="PROSITE" id="PS50030">
    <property type="entry name" value="UBA"/>
    <property type="match status" value="1"/>
</dbReference>
<dbReference type="InterPro" id="IPR036339">
    <property type="entry name" value="PUB-like_dom_sf"/>
</dbReference>
<evidence type="ECO:0000256" key="3">
    <source>
        <dbReference type="ARBA" id="ARBA00022737"/>
    </source>
</evidence>
<dbReference type="SUPFAM" id="SSF143503">
    <property type="entry name" value="PUG domain-like"/>
    <property type="match status" value="1"/>
</dbReference>
<dbReference type="SUPFAM" id="SSF50978">
    <property type="entry name" value="WD40 repeat-like"/>
    <property type="match status" value="1"/>
</dbReference>
<feature type="repeat" description="WD" evidence="4">
    <location>
        <begin position="318"/>
        <end position="343"/>
    </location>
</feature>
<sequence length="645" mass="66988">MEDDLAAAMAMSLEPAAGHPDPGPAAAAVATLQANAAVLAEAGSVSILSTLLNNLVKNPAEEKFRRVKLANAKISKALSCPGAEDLLLAAGFTKTGETLEVPADRPAEQVKAQAEQAMEALSALCGDFVLAAQFRAEGEVRCVAALREGGVAFAGMDNLVHLCHPPAPETRVLSGHQRRAGVDGVLALCDGDDSVDVVSAGRDGTIIFWREGEAVESIKGHGENIQGTNVHVVSALGRTSDGRLISGGWDKTVRVWKGDQPPVIMAGHDIAINAVAGLDSGDIVSGSGDQTIGVWRDGQKLRSLPAKQVVRALCACGGTLVAAGGNDGVVRLWDTAAGQAVAERQVAPSYVLALARRQTGEIAAGTSDGQVFILVHEGSSLRQSADFQVCGEVYGLSFLPNGDLAVACGDCSCTVWTRSLARAAPQAIREEFGARAAALAATRAPAVGGGVGASGGGGGASYDFTFPVEFGSQKFSLSWNRGEDPKAVAERFIRESQLDSRHTGDVVAFVMQAMQQQGAQHGQGMQGIQGGAKDFNFPVEVADGRRLTISWNRGDDPQQVALDFARQHGGIGAAELPDIANFIQQASGQPGPVPTFQQAAPAPTPVMQQQLVQQITAMGFPDAMARSALEAANWDIESAISRLLG</sequence>
<dbReference type="Proteomes" id="UP000604046">
    <property type="component" value="Unassembled WGS sequence"/>
</dbReference>
<dbReference type="PANTHER" id="PTHR19849">
    <property type="entry name" value="PHOSPHOLIPASE A-2-ACTIVATING PROTEIN"/>
    <property type="match status" value="1"/>
</dbReference>
<dbReference type="InterPro" id="IPR015940">
    <property type="entry name" value="UBA"/>
</dbReference>
<dbReference type="GO" id="GO:0005737">
    <property type="term" value="C:cytoplasm"/>
    <property type="evidence" value="ECO:0007669"/>
    <property type="project" value="TreeGrafter"/>
</dbReference>
<reference evidence="7" key="1">
    <citation type="submission" date="2021-02" db="EMBL/GenBank/DDBJ databases">
        <authorList>
            <person name="Dougan E. K."/>
            <person name="Rhodes N."/>
            <person name="Thang M."/>
            <person name="Chan C."/>
        </authorList>
    </citation>
    <scope>NUCLEOTIDE SEQUENCE</scope>
</reference>
<organism evidence="7 8">
    <name type="scientific">Symbiodinium natans</name>
    <dbReference type="NCBI Taxonomy" id="878477"/>
    <lineage>
        <taxon>Eukaryota</taxon>
        <taxon>Sar</taxon>
        <taxon>Alveolata</taxon>
        <taxon>Dinophyceae</taxon>
        <taxon>Suessiales</taxon>
        <taxon>Symbiodiniaceae</taxon>
        <taxon>Symbiodinium</taxon>
    </lineage>
</organism>
<dbReference type="InterPro" id="IPR015943">
    <property type="entry name" value="WD40/YVTN_repeat-like_dom_sf"/>
</dbReference>
<dbReference type="OrthoDB" id="336240at2759"/>
<dbReference type="PANTHER" id="PTHR19849:SF0">
    <property type="entry name" value="PHOSPHOLIPASE A-2-ACTIVATING PROTEIN"/>
    <property type="match status" value="1"/>
</dbReference>
<keyword evidence="8" id="KW-1185">Reference proteome</keyword>
<feature type="domain" description="UBA" evidence="5">
    <location>
        <begin position="606"/>
        <end position="645"/>
    </location>
</feature>
<dbReference type="PROSITE" id="PS51394">
    <property type="entry name" value="PFU"/>
    <property type="match status" value="1"/>
</dbReference>
<evidence type="ECO:0000259" key="6">
    <source>
        <dbReference type="PROSITE" id="PS51394"/>
    </source>
</evidence>
<evidence type="ECO:0000256" key="2">
    <source>
        <dbReference type="ARBA" id="ARBA00022574"/>
    </source>
</evidence>
<name>A0A812GH34_9DINO</name>
<dbReference type="InterPro" id="IPR001680">
    <property type="entry name" value="WD40_rpt"/>
</dbReference>
<dbReference type="GO" id="GO:0005634">
    <property type="term" value="C:nucleus"/>
    <property type="evidence" value="ECO:0007669"/>
    <property type="project" value="TreeGrafter"/>
</dbReference>
<dbReference type="SMART" id="SM00165">
    <property type="entry name" value="UBA"/>
    <property type="match status" value="1"/>
</dbReference>
<dbReference type="Gene3D" id="1.20.58.2190">
    <property type="match status" value="1"/>
</dbReference>
<dbReference type="SMART" id="SM00320">
    <property type="entry name" value="WD40"/>
    <property type="match status" value="6"/>
</dbReference>
<dbReference type="PROSITE" id="PS50082">
    <property type="entry name" value="WD_REPEATS_2"/>
    <property type="match status" value="1"/>
</dbReference>
<proteinExistence type="predicted"/>
<dbReference type="InterPro" id="IPR038122">
    <property type="entry name" value="PFU_sf"/>
</dbReference>
<dbReference type="InterPro" id="IPR020472">
    <property type="entry name" value="WD40_PAC1"/>
</dbReference>
<dbReference type="Pfam" id="PF09409">
    <property type="entry name" value="PUB"/>
    <property type="match status" value="1"/>
</dbReference>
<feature type="domain" description="PFU" evidence="6">
    <location>
        <begin position="421"/>
        <end position="524"/>
    </location>
</feature>
<dbReference type="GO" id="GO:0010992">
    <property type="term" value="P:ubiquitin recycling"/>
    <property type="evidence" value="ECO:0007669"/>
    <property type="project" value="TreeGrafter"/>
</dbReference>
<dbReference type="Pfam" id="PF00627">
    <property type="entry name" value="UBA"/>
    <property type="match status" value="1"/>
</dbReference>
<dbReference type="Gene3D" id="1.10.8.10">
    <property type="entry name" value="DNA helicase RuvA subunit, C-terminal domain"/>
    <property type="match status" value="1"/>
</dbReference>
<dbReference type="Pfam" id="PF09070">
    <property type="entry name" value="PFU"/>
    <property type="match status" value="1"/>
</dbReference>
<protein>
    <submittedName>
        <fullName evidence="7">Lub1 protein</fullName>
    </submittedName>
</protein>
<dbReference type="Gene3D" id="3.10.20.870">
    <property type="entry name" value="PFU (PLAA family ubiquitin binding), C-terminal domain"/>
    <property type="match status" value="2"/>
</dbReference>
<dbReference type="InterPro" id="IPR015155">
    <property type="entry name" value="PFU"/>
</dbReference>
<dbReference type="CDD" id="cd09212">
    <property type="entry name" value="PUB"/>
    <property type="match status" value="1"/>
</dbReference>
<dbReference type="GO" id="GO:0043161">
    <property type="term" value="P:proteasome-mediated ubiquitin-dependent protein catabolic process"/>
    <property type="evidence" value="ECO:0007669"/>
    <property type="project" value="TreeGrafter"/>
</dbReference>